<reference evidence="1" key="1">
    <citation type="submission" date="2022-01" db="EMBL/GenBank/DDBJ databases">
        <title>Genome Sequence Resource for Two Populations of Ditylenchus destructor, the Migratory Endoparasitic Phytonematode.</title>
        <authorList>
            <person name="Zhang H."/>
            <person name="Lin R."/>
            <person name="Xie B."/>
        </authorList>
    </citation>
    <scope>NUCLEOTIDE SEQUENCE</scope>
    <source>
        <strain evidence="1">BazhouSP</strain>
    </source>
</reference>
<dbReference type="AlphaFoldDB" id="A0AAD4MTB0"/>
<dbReference type="Proteomes" id="UP001201812">
    <property type="component" value="Unassembled WGS sequence"/>
</dbReference>
<evidence type="ECO:0000313" key="2">
    <source>
        <dbReference type="Proteomes" id="UP001201812"/>
    </source>
</evidence>
<sequence length="68" mass="7964">MQTVHYRLRDKSVYAKGEIKQCIDSQEVLIQFDSKGGVIFDEIKQVDVEQNGKSVHCPFHHMVYFIYS</sequence>
<protein>
    <submittedName>
        <fullName evidence="1">Uncharacterized protein</fullName>
    </submittedName>
</protein>
<accession>A0AAD4MTB0</accession>
<comment type="caution">
    <text evidence="1">The sequence shown here is derived from an EMBL/GenBank/DDBJ whole genome shotgun (WGS) entry which is preliminary data.</text>
</comment>
<organism evidence="1 2">
    <name type="scientific">Ditylenchus destructor</name>
    <dbReference type="NCBI Taxonomy" id="166010"/>
    <lineage>
        <taxon>Eukaryota</taxon>
        <taxon>Metazoa</taxon>
        <taxon>Ecdysozoa</taxon>
        <taxon>Nematoda</taxon>
        <taxon>Chromadorea</taxon>
        <taxon>Rhabditida</taxon>
        <taxon>Tylenchina</taxon>
        <taxon>Tylenchomorpha</taxon>
        <taxon>Sphaerularioidea</taxon>
        <taxon>Anguinidae</taxon>
        <taxon>Anguininae</taxon>
        <taxon>Ditylenchus</taxon>
    </lineage>
</organism>
<evidence type="ECO:0000313" key="1">
    <source>
        <dbReference type="EMBL" id="KAI1700638.1"/>
    </source>
</evidence>
<gene>
    <name evidence="1" type="ORF">DdX_16609</name>
</gene>
<keyword evidence="2" id="KW-1185">Reference proteome</keyword>
<proteinExistence type="predicted"/>
<dbReference type="EMBL" id="JAKKPZ010000139">
    <property type="protein sequence ID" value="KAI1700638.1"/>
    <property type="molecule type" value="Genomic_DNA"/>
</dbReference>
<name>A0AAD4MTB0_9BILA</name>